<dbReference type="RefSeq" id="WP_133559269.1">
    <property type="nucleotide sequence ID" value="NZ_SNWM01000008.1"/>
</dbReference>
<dbReference type="AlphaFoldDB" id="A0A4V3C2S9"/>
<comment type="caution">
    <text evidence="1">The sequence shown here is derived from an EMBL/GenBank/DDBJ whole genome shotgun (WGS) entry which is preliminary data.</text>
</comment>
<sequence>MGSVLDDLLKNMKNIHELGRQRAFELGNPFYLQFAEDGGYWRKELPTGEMFLVTLEIIYDEAGRPIEVKDAIIKKLDGK</sequence>
<protein>
    <submittedName>
        <fullName evidence="1">Uncharacterized protein</fullName>
    </submittedName>
</protein>
<dbReference type="OrthoDB" id="769706at2"/>
<keyword evidence="2" id="KW-1185">Reference proteome</keyword>
<evidence type="ECO:0000313" key="1">
    <source>
        <dbReference type="EMBL" id="TDO19059.1"/>
    </source>
</evidence>
<evidence type="ECO:0000313" key="2">
    <source>
        <dbReference type="Proteomes" id="UP000295499"/>
    </source>
</evidence>
<gene>
    <name evidence="1" type="ORF">CLV32_4681</name>
</gene>
<reference evidence="1 2" key="1">
    <citation type="submission" date="2019-03" db="EMBL/GenBank/DDBJ databases">
        <title>Genomic Encyclopedia of Archaeal and Bacterial Type Strains, Phase II (KMG-II): from individual species to whole genera.</title>
        <authorList>
            <person name="Goeker M."/>
        </authorList>
    </citation>
    <scope>NUCLEOTIDE SEQUENCE [LARGE SCALE GENOMIC DNA]</scope>
    <source>
        <strain evidence="1 2">DSM 19034</strain>
    </source>
</reference>
<dbReference type="Proteomes" id="UP000295499">
    <property type="component" value="Unassembled WGS sequence"/>
</dbReference>
<name>A0A4V3C2S9_9SPHI</name>
<organism evidence="1 2">
    <name type="scientific">Pedobacter duraquae</name>
    <dbReference type="NCBI Taxonomy" id="425511"/>
    <lineage>
        <taxon>Bacteria</taxon>
        <taxon>Pseudomonadati</taxon>
        <taxon>Bacteroidota</taxon>
        <taxon>Sphingobacteriia</taxon>
        <taxon>Sphingobacteriales</taxon>
        <taxon>Sphingobacteriaceae</taxon>
        <taxon>Pedobacter</taxon>
    </lineage>
</organism>
<dbReference type="EMBL" id="SNWM01000008">
    <property type="protein sequence ID" value="TDO19059.1"/>
    <property type="molecule type" value="Genomic_DNA"/>
</dbReference>
<proteinExistence type="predicted"/>
<accession>A0A4V3C2S9</accession>